<feature type="transmembrane region" description="Helical" evidence="5">
    <location>
        <begin position="12"/>
        <end position="33"/>
    </location>
</feature>
<evidence type="ECO:0000313" key="8">
    <source>
        <dbReference type="Proteomes" id="UP000565579"/>
    </source>
</evidence>
<gene>
    <name evidence="7" type="ORF">HD593_002428</name>
</gene>
<feature type="transmembrane region" description="Helical" evidence="5">
    <location>
        <begin position="139"/>
        <end position="157"/>
    </location>
</feature>
<evidence type="ECO:0000256" key="3">
    <source>
        <dbReference type="ARBA" id="ARBA00022989"/>
    </source>
</evidence>
<evidence type="ECO:0000256" key="2">
    <source>
        <dbReference type="ARBA" id="ARBA00022692"/>
    </source>
</evidence>
<dbReference type="GO" id="GO:0022857">
    <property type="term" value="F:transmembrane transporter activity"/>
    <property type="evidence" value="ECO:0007669"/>
    <property type="project" value="InterPro"/>
</dbReference>
<dbReference type="PRINTS" id="PR01036">
    <property type="entry name" value="TCRTETB"/>
</dbReference>
<feature type="transmembrane region" description="Helical" evidence="5">
    <location>
        <begin position="232"/>
        <end position="249"/>
    </location>
</feature>
<comment type="subcellular location">
    <subcellularLocation>
        <location evidence="1">Cell membrane</location>
        <topology evidence="1">Multi-pass membrane protein</topology>
    </subcellularLocation>
</comment>
<dbReference type="Gene3D" id="1.20.1250.20">
    <property type="entry name" value="MFS general substrate transporter like domains"/>
    <property type="match status" value="1"/>
</dbReference>
<proteinExistence type="predicted"/>
<protein>
    <submittedName>
        <fullName evidence="7">MFS family permease</fullName>
    </submittedName>
</protein>
<keyword evidence="4 5" id="KW-0472">Membrane</keyword>
<feature type="transmembrane region" description="Helical" evidence="5">
    <location>
        <begin position="285"/>
        <end position="309"/>
    </location>
</feature>
<reference evidence="7 8" key="1">
    <citation type="submission" date="2020-08" db="EMBL/GenBank/DDBJ databases">
        <title>Sequencing the genomes of 1000 actinobacteria strains.</title>
        <authorList>
            <person name="Klenk H.-P."/>
        </authorList>
    </citation>
    <scope>NUCLEOTIDE SEQUENCE [LARGE SCALE GENOMIC DNA]</scope>
    <source>
        <strain evidence="7 8">DSM 43768</strain>
    </source>
</reference>
<evidence type="ECO:0000313" key="7">
    <source>
        <dbReference type="EMBL" id="MBB6547633.1"/>
    </source>
</evidence>
<comment type="caution">
    <text evidence="7">The sequence shown here is derived from an EMBL/GenBank/DDBJ whole genome shotgun (WGS) entry which is preliminary data.</text>
</comment>
<dbReference type="InterPro" id="IPR011701">
    <property type="entry name" value="MFS"/>
</dbReference>
<sequence>MYDMRYGVRTSFRTTGLVVLLGVVMTMLDTTIVNVALGTLARDFHTTLATIQWAATGYLLAMSMTVPVTGWAVGRFGVRNVWLGSLVLFVAGSALCAAAWSLWSLVAFRVVQGVGGGLLQPVGQMMLAQAAGKERMGRAMGLISVPAMLVPVLGPPLGGLLVQGPGWRWLFLVNLPVCAVALLAALLLLPREGGAGQRQPLDVLGLALLSPGLAAVIYGLSEVGNGALLPHPALWIGMALVAVFVWRSLRGTSPHGTSLHGTSLRGTSLRGTSLLDLRLFGDRTFAAAVLALGCYSAAMLGFTVLVPLYSQLAEGGTALEAGLLLAPMGIGAAITMPLAGKLTDSRGPRGTGATGVVLVVASIAAFVPAGGGPVPMFTLGLGHGLVATSVMAAAFRTLEPAAIPAATTLSTIALRLAGPFGVALVAVLLQVFTRAGVAQAYPYTFWMAAGLAGVSLLPIALIGSGTWRRSSSAPA</sequence>
<dbReference type="PANTHER" id="PTHR23501">
    <property type="entry name" value="MAJOR FACILITATOR SUPERFAMILY"/>
    <property type="match status" value="1"/>
</dbReference>
<dbReference type="Gene3D" id="1.20.1720.10">
    <property type="entry name" value="Multidrug resistance protein D"/>
    <property type="match status" value="1"/>
</dbReference>
<evidence type="ECO:0000256" key="4">
    <source>
        <dbReference type="ARBA" id="ARBA00023136"/>
    </source>
</evidence>
<evidence type="ECO:0000259" key="6">
    <source>
        <dbReference type="PROSITE" id="PS50850"/>
    </source>
</evidence>
<feature type="transmembrane region" description="Helical" evidence="5">
    <location>
        <begin position="376"/>
        <end position="395"/>
    </location>
</feature>
<feature type="transmembrane region" description="Helical" evidence="5">
    <location>
        <begin position="169"/>
        <end position="189"/>
    </location>
</feature>
<organism evidence="7 8">
    <name type="scientific">Nonomuraea rubra</name>
    <dbReference type="NCBI Taxonomy" id="46180"/>
    <lineage>
        <taxon>Bacteria</taxon>
        <taxon>Bacillati</taxon>
        <taxon>Actinomycetota</taxon>
        <taxon>Actinomycetes</taxon>
        <taxon>Streptosporangiales</taxon>
        <taxon>Streptosporangiaceae</taxon>
        <taxon>Nonomuraea</taxon>
    </lineage>
</organism>
<name>A0A7X0TXP5_9ACTN</name>
<dbReference type="InterPro" id="IPR020846">
    <property type="entry name" value="MFS_dom"/>
</dbReference>
<dbReference type="SUPFAM" id="SSF103473">
    <property type="entry name" value="MFS general substrate transporter"/>
    <property type="match status" value="1"/>
</dbReference>
<keyword evidence="8" id="KW-1185">Reference proteome</keyword>
<dbReference type="AlphaFoldDB" id="A0A7X0TXP5"/>
<dbReference type="Pfam" id="PF07690">
    <property type="entry name" value="MFS_1"/>
    <property type="match status" value="1"/>
</dbReference>
<keyword evidence="2 5" id="KW-0812">Transmembrane</keyword>
<dbReference type="InterPro" id="IPR036259">
    <property type="entry name" value="MFS_trans_sf"/>
</dbReference>
<feature type="transmembrane region" description="Helical" evidence="5">
    <location>
        <begin position="351"/>
        <end position="370"/>
    </location>
</feature>
<feature type="transmembrane region" description="Helical" evidence="5">
    <location>
        <begin position="201"/>
        <end position="220"/>
    </location>
</feature>
<feature type="transmembrane region" description="Helical" evidence="5">
    <location>
        <begin position="321"/>
        <end position="339"/>
    </location>
</feature>
<feature type="transmembrane region" description="Helical" evidence="5">
    <location>
        <begin position="443"/>
        <end position="462"/>
    </location>
</feature>
<dbReference type="GO" id="GO:0005886">
    <property type="term" value="C:plasma membrane"/>
    <property type="evidence" value="ECO:0007669"/>
    <property type="project" value="UniProtKB-SubCell"/>
</dbReference>
<evidence type="ECO:0000256" key="1">
    <source>
        <dbReference type="ARBA" id="ARBA00004651"/>
    </source>
</evidence>
<feature type="transmembrane region" description="Helical" evidence="5">
    <location>
        <begin position="416"/>
        <end position="437"/>
    </location>
</feature>
<evidence type="ECO:0000256" key="5">
    <source>
        <dbReference type="SAM" id="Phobius"/>
    </source>
</evidence>
<feature type="domain" description="Major facilitator superfamily (MFS) profile" evidence="6">
    <location>
        <begin position="15"/>
        <end position="467"/>
    </location>
</feature>
<dbReference type="EMBL" id="JACHMI010000001">
    <property type="protein sequence ID" value="MBB6547633.1"/>
    <property type="molecule type" value="Genomic_DNA"/>
</dbReference>
<accession>A0A7X0TXP5</accession>
<feature type="transmembrane region" description="Helical" evidence="5">
    <location>
        <begin position="81"/>
        <end position="100"/>
    </location>
</feature>
<feature type="transmembrane region" description="Helical" evidence="5">
    <location>
        <begin position="53"/>
        <end position="74"/>
    </location>
</feature>
<keyword evidence="3 5" id="KW-1133">Transmembrane helix</keyword>
<dbReference type="RefSeq" id="WP_185102248.1">
    <property type="nucleotide sequence ID" value="NZ_JACHMI010000001.1"/>
</dbReference>
<dbReference type="Proteomes" id="UP000565579">
    <property type="component" value="Unassembled WGS sequence"/>
</dbReference>
<dbReference type="PROSITE" id="PS50850">
    <property type="entry name" value="MFS"/>
    <property type="match status" value="1"/>
</dbReference>
<dbReference type="PANTHER" id="PTHR23501:SF1">
    <property type="entry name" value="TRANSPORT PROTEIN HSRA-RELATED"/>
    <property type="match status" value="1"/>
</dbReference>